<reference evidence="1" key="1">
    <citation type="submission" date="2020-11" db="EMBL/GenBank/DDBJ databases">
        <title>Sequencing the genomes of 1000 actinobacteria strains.</title>
        <authorList>
            <person name="Klenk H.-P."/>
        </authorList>
    </citation>
    <scope>NUCLEOTIDE SEQUENCE</scope>
    <source>
        <strain evidence="1">DSM 45356</strain>
    </source>
</reference>
<keyword evidence="2" id="KW-1185">Reference proteome</keyword>
<name>A0A8J7KN84_9ACTN</name>
<protein>
    <submittedName>
        <fullName evidence="1">Uncharacterized protein YidB (DUF937 family)</fullName>
    </submittedName>
</protein>
<dbReference type="AlphaFoldDB" id="A0A8J7KN84"/>
<organism evidence="1 2">
    <name type="scientific">Longispora fulva</name>
    <dbReference type="NCBI Taxonomy" id="619741"/>
    <lineage>
        <taxon>Bacteria</taxon>
        <taxon>Bacillati</taxon>
        <taxon>Actinomycetota</taxon>
        <taxon>Actinomycetes</taxon>
        <taxon>Micromonosporales</taxon>
        <taxon>Micromonosporaceae</taxon>
        <taxon>Longispora</taxon>
    </lineage>
</organism>
<accession>A0A8J7KN84</accession>
<evidence type="ECO:0000313" key="1">
    <source>
        <dbReference type="EMBL" id="MBG6141349.1"/>
    </source>
</evidence>
<gene>
    <name evidence="1" type="ORF">IW245_007543</name>
</gene>
<proteinExistence type="predicted"/>
<comment type="caution">
    <text evidence="1">The sequence shown here is derived from an EMBL/GenBank/DDBJ whole genome shotgun (WGS) entry which is preliminary data.</text>
</comment>
<dbReference type="SUPFAM" id="SSF140804">
    <property type="entry name" value="YidB-like"/>
    <property type="match status" value="1"/>
</dbReference>
<sequence length="174" mass="16590">MDLQQLLKNPMTQQIILALVTKLIGGKLGGAAATNGAAPAGAAPGGIDIGSILGGMLGGGGSGGGVDLGKILGGVLGGGSGGNSGLLGQLGAAGLGDQLQSWIGTGPNQPVDAAKLTEALGPDTVNDIAAQTGATPEQVTDTLQQAIPALVDEASPNGQLDPAALQSTLAKLLG</sequence>
<evidence type="ECO:0000313" key="2">
    <source>
        <dbReference type="Proteomes" id="UP000622552"/>
    </source>
</evidence>
<dbReference type="InterPro" id="IPR045372">
    <property type="entry name" value="YidB"/>
</dbReference>
<dbReference type="RefSeq" id="WP_197007781.1">
    <property type="nucleotide sequence ID" value="NZ_BONS01000013.1"/>
</dbReference>
<dbReference type="Proteomes" id="UP000622552">
    <property type="component" value="Unassembled WGS sequence"/>
</dbReference>
<dbReference type="EMBL" id="JADOUF010000001">
    <property type="protein sequence ID" value="MBG6141349.1"/>
    <property type="molecule type" value="Genomic_DNA"/>
</dbReference>
<dbReference type="Pfam" id="PF20159">
    <property type="entry name" value="YidB"/>
    <property type="match status" value="1"/>
</dbReference>
<dbReference type="Gene3D" id="1.10.10.690">
    <property type="entry name" value="YidB-like"/>
    <property type="match status" value="1"/>
</dbReference>
<dbReference type="InterPro" id="IPR027405">
    <property type="entry name" value="YidB-like"/>
</dbReference>